<dbReference type="RefSeq" id="WP_304121987.1">
    <property type="nucleotide sequence ID" value="NZ_DYZA01000108.1"/>
</dbReference>
<organism evidence="1 2">
    <name type="scientific">Mailhella massiliensis</name>
    <dbReference type="NCBI Taxonomy" id="1903261"/>
    <lineage>
        <taxon>Bacteria</taxon>
        <taxon>Pseudomonadati</taxon>
        <taxon>Thermodesulfobacteriota</taxon>
        <taxon>Desulfovibrionia</taxon>
        <taxon>Desulfovibrionales</taxon>
        <taxon>Desulfovibrionaceae</taxon>
        <taxon>Mailhella</taxon>
    </lineage>
</organism>
<reference evidence="1" key="1">
    <citation type="journal article" date="2021" name="PeerJ">
        <title>Extensive microbial diversity within the chicken gut microbiome revealed by metagenomics and culture.</title>
        <authorList>
            <person name="Gilroy R."/>
            <person name="Ravi A."/>
            <person name="Getino M."/>
            <person name="Pursley I."/>
            <person name="Horton D.L."/>
            <person name="Alikhan N.F."/>
            <person name="Baker D."/>
            <person name="Gharbi K."/>
            <person name="Hall N."/>
            <person name="Watson M."/>
            <person name="Adriaenssens E.M."/>
            <person name="Foster-Nyarko E."/>
            <person name="Jarju S."/>
            <person name="Secka A."/>
            <person name="Antonio M."/>
            <person name="Oren A."/>
            <person name="Chaudhuri R.R."/>
            <person name="La Ragione R."/>
            <person name="Hildebrand F."/>
            <person name="Pallen M.J."/>
        </authorList>
    </citation>
    <scope>NUCLEOTIDE SEQUENCE</scope>
    <source>
        <strain evidence="1">ChiGjej2B2-19336</strain>
    </source>
</reference>
<gene>
    <name evidence="1" type="ORF">K8W16_05690</name>
</gene>
<sequence>MFSVPVASSVKRAEDGVSCAGKFFAVSGVLFAMEERVFQLGPMGTKKIIKAVINLLGAVKLAALGECYRFASALGVDMEKFA</sequence>
<proteinExistence type="predicted"/>
<evidence type="ECO:0000313" key="1">
    <source>
        <dbReference type="EMBL" id="HJD97117.1"/>
    </source>
</evidence>
<evidence type="ECO:0000313" key="2">
    <source>
        <dbReference type="Proteomes" id="UP000698963"/>
    </source>
</evidence>
<protein>
    <submittedName>
        <fullName evidence="1">Uncharacterized protein</fullName>
    </submittedName>
</protein>
<dbReference type="Gene3D" id="1.10.1040.10">
    <property type="entry name" value="N-(1-d-carboxylethyl)-l-norvaline Dehydrogenase, domain 2"/>
    <property type="match status" value="1"/>
</dbReference>
<dbReference type="EMBL" id="DYZA01000108">
    <property type="protein sequence ID" value="HJD97117.1"/>
    <property type="molecule type" value="Genomic_DNA"/>
</dbReference>
<comment type="caution">
    <text evidence="1">The sequence shown here is derived from an EMBL/GenBank/DDBJ whole genome shotgun (WGS) entry which is preliminary data.</text>
</comment>
<dbReference type="AlphaFoldDB" id="A0A921AWH5"/>
<dbReference type="Proteomes" id="UP000698963">
    <property type="component" value="Unassembled WGS sequence"/>
</dbReference>
<accession>A0A921AWH5</accession>
<dbReference type="InterPro" id="IPR013328">
    <property type="entry name" value="6PGD_dom2"/>
</dbReference>
<name>A0A921AWH5_9BACT</name>
<reference evidence="1" key="2">
    <citation type="submission" date="2021-09" db="EMBL/GenBank/DDBJ databases">
        <authorList>
            <person name="Gilroy R."/>
        </authorList>
    </citation>
    <scope>NUCLEOTIDE SEQUENCE</scope>
    <source>
        <strain evidence="1">ChiGjej2B2-19336</strain>
    </source>
</reference>